<feature type="non-terminal residue" evidence="3">
    <location>
        <position position="123"/>
    </location>
</feature>
<evidence type="ECO:0000313" key="3">
    <source>
        <dbReference type="EMBL" id="CAI9549109.1"/>
    </source>
</evidence>
<dbReference type="PANTHER" id="PTHR46785">
    <property type="entry name" value="VON WILLEBRAND FACTOR A DOMAIN-CONTAINING PROTEIN 3B"/>
    <property type="match status" value="1"/>
</dbReference>
<gene>
    <name evidence="3" type="ORF">SPARVUS_LOCUS3284871</name>
</gene>
<dbReference type="EMBL" id="CATNWA010004985">
    <property type="protein sequence ID" value="CAI9549109.1"/>
    <property type="molecule type" value="Genomic_DNA"/>
</dbReference>
<dbReference type="PANTHER" id="PTHR46785:SF1">
    <property type="entry name" value="VON WILLEBRAND FACTOR A DOMAIN-CONTAINING PROTEIN 3B"/>
    <property type="match status" value="1"/>
</dbReference>
<proteinExistence type="predicted"/>
<comment type="caution">
    <text evidence="3">The sequence shown here is derived from an EMBL/GenBank/DDBJ whole genome shotgun (WGS) entry which is preliminary data.</text>
</comment>
<feature type="coiled-coil region" evidence="1">
    <location>
        <begin position="27"/>
        <end position="57"/>
    </location>
</feature>
<organism evidence="3 4">
    <name type="scientific">Staurois parvus</name>
    <dbReference type="NCBI Taxonomy" id="386267"/>
    <lineage>
        <taxon>Eukaryota</taxon>
        <taxon>Metazoa</taxon>
        <taxon>Chordata</taxon>
        <taxon>Craniata</taxon>
        <taxon>Vertebrata</taxon>
        <taxon>Euteleostomi</taxon>
        <taxon>Amphibia</taxon>
        <taxon>Batrachia</taxon>
        <taxon>Anura</taxon>
        <taxon>Neobatrachia</taxon>
        <taxon>Ranoidea</taxon>
        <taxon>Ranidae</taxon>
        <taxon>Staurois</taxon>
    </lineage>
</organism>
<dbReference type="Proteomes" id="UP001162483">
    <property type="component" value="Unassembled WGS sequence"/>
</dbReference>
<evidence type="ECO:0000256" key="2">
    <source>
        <dbReference type="SAM" id="MobiDB-lite"/>
    </source>
</evidence>
<evidence type="ECO:0000313" key="4">
    <source>
        <dbReference type="Proteomes" id="UP001162483"/>
    </source>
</evidence>
<reference evidence="3" key="1">
    <citation type="submission" date="2023-05" db="EMBL/GenBank/DDBJ databases">
        <authorList>
            <person name="Stuckert A."/>
        </authorList>
    </citation>
    <scope>NUCLEOTIDE SEQUENCE</scope>
</reference>
<evidence type="ECO:0000256" key="1">
    <source>
        <dbReference type="SAM" id="Coils"/>
    </source>
</evidence>
<protein>
    <submittedName>
        <fullName evidence="3">Uncharacterized protein</fullName>
    </submittedName>
</protein>
<accession>A0ABN9BNH1</accession>
<keyword evidence="1" id="KW-0175">Coiled coil</keyword>
<feature type="region of interest" description="Disordered" evidence="2">
    <location>
        <begin position="1"/>
        <end position="23"/>
    </location>
</feature>
<keyword evidence="4" id="KW-1185">Reference proteome</keyword>
<sequence>MLRQDNKNSEMSKVTTTDKDCPETDIKKDEELILKEMEEAQDTLKQLQDILQKLYYTEDDSNNNYPVSEETAEDSVSSEEWLTKFGLKPHKLLFHDALADCAFRHSDGVVDIKTKPEDESVQT</sequence>
<name>A0ABN9BNH1_9NEOB</name>